<protein>
    <recommendedName>
        <fullName evidence="4">Ig-like domain-containing protein</fullName>
    </recommendedName>
</protein>
<reference evidence="5" key="2">
    <citation type="submission" date="2025-09" db="UniProtKB">
        <authorList>
            <consortium name="Ensembl"/>
        </authorList>
    </citation>
    <scope>IDENTIFICATION</scope>
</reference>
<dbReference type="Proteomes" id="UP000261380">
    <property type="component" value="Unplaced"/>
</dbReference>
<dbReference type="GeneTree" id="ENSGT01120000271828"/>
<evidence type="ECO:0000256" key="3">
    <source>
        <dbReference type="SAM" id="Phobius"/>
    </source>
</evidence>
<dbReference type="PANTHER" id="PTHR16675">
    <property type="entry name" value="MHC CLASS I-RELATED"/>
    <property type="match status" value="1"/>
</dbReference>
<dbReference type="InterPro" id="IPR011161">
    <property type="entry name" value="MHC_I-like_Ag-recog"/>
</dbReference>
<name>A0A3B5MHD5_9TELE</name>
<keyword evidence="6" id="KW-1185">Reference proteome</keyword>
<dbReference type="InterPro" id="IPR050208">
    <property type="entry name" value="MHC_class-I_related"/>
</dbReference>
<dbReference type="Pfam" id="PF00129">
    <property type="entry name" value="MHC_I"/>
    <property type="match status" value="1"/>
</dbReference>
<dbReference type="InterPro" id="IPR011162">
    <property type="entry name" value="MHC_I/II-like_Ag-recog"/>
</dbReference>
<dbReference type="FunFam" id="2.60.40.10:FF:000943">
    <property type="entry name" value="Classical MHC class I molecule, alpha-chain"/>
    <property type="match status" value="1"/>
</dbReference>
<dbReference type="Pfam" id="PF07654">
    <property type="entry name" value="C1-set"/>
    <property type="match status" value="1"/>
</dbReference>
<evidence type="ECO:0000256" key="1">
    <source>
        <dbReference type="ARBA" id="ARBA00023180"/>
    </source>
</evidence>
<dbReference type="Gene3D" id="3.30.500.10">
    <property type="entry name" value="MHC class I-like antigen recognition-like"/>
    <property type="match status" value="1"/>
</dbReference>
<feature type="transmembrane region" description="Helical" evidence="3">
    <location>
        <begin position="330"/>
        <end position="352"/>
    </location>
</feature>
<feature type="domain" description="Ig-like" evidence="4">
    <location>
        <begin position="225"/>
        <end position="313"/>
    </location>
</feature>
<feature type="transmembrane region" description="Helical" evidence="3">
    <location>
        <begin position="28"/>
        <end position="49"/>
    </location>
</feature>
<dbReference type="GO" id="GO:0005615">
    <property type="term" value="C:extracellular space"/>
    <property type="evidence" value="ECO:0007669"/>
    <property type="project" value="TreeGrafter"/>
</dbReference>
<dbReference type="PRINTS" id="PR01638">
    <property type="entry name" value="MHCCLASSI"/>
</dbReference>
<keyword evidence="3" id="KW-1133">Transmembrane helix</keyword>
<accession>A0A3B5MHD5</accession>
<dbReference type="Ensembl" id="ENSXCOT00000024007.1">
    <property type="protein sequence ID" value="ENSXCOP00000023723.1"/>
    <property type="gene ID" value="ENSXCOG00000015066.1"/>
</dbReference>
<dbReference type="InterPro" id="IPR003597">
    <property type="entry name" value="Ig_C1-set"/>
</dbReference>
<dbReference type="InterPro" id="IPR037055">
    <property type="entry name" value="MHC_I-like_Ag-recog_sf"/>
</dbReference>
<dbReference type="SMART" id="SM00407">
    <property type="entry name" value="IGc1"/>
    <property type="match status" value="1"/>
</dbReference>
<keyword evidence="3" id="KW-0472">Membrane</keyword>
<dbReference type="InterPro" id="IPR013783">
    <property type="entry name" value="Ig-like_fold"/>
</dbReference>
<sequence>MVLLLFVLRQVGLSAPLARSVEHLHPSALGVSVILPMGVAVVMVIVYFLTATYGVQDFPEFVGAATVDEVQVGYCDSNIKTAKPKQDWMRKLIERNPEHLEWYSQKCLGSQHVFRANIDDLKRRLNLTEGPHILQRMNGCEWDDETGEITGFNQYGYNGEDFLALDLKTLTWIAPKSQAVLTKLIWDAKKARLEHNKNYYIYKCPDWLKNYIRHGKSFLQRTESPSISLLQKTPSSVVSCHATGFFPDRAEMFWRKDGEEIHEDVEKGEILLNNDGTFQMSVELNVSSVPPDSWKQYDCVFQLSGVGDDIKITLDKSVIRTNWGKTHLSAPVAGIVGGFLLILLLGIAVVVLRMKKSTGEEKQYSGNLVIILKLLYLIV</sequence>
<dbReference type="GO" id="GO:0009897">
    <property type="term" value="C:external side of plasma membrane"/>
    <property type="evidence" value="ECO:0007669"/>
    <property type="project" value="TreeGrafter"/>
</dbReference>
<proteinExistence type="inferred from homology"/>
<dbReference type="AlphaFoldDB" id="A0A3B5MHD5"/>
<evidence type="ECO:0000313" key="5">
    <source>
        <dbReference type="Ensembl" id="ENSXCOP00000023723.1"/>
    </source>
</evidence>
<keyword evidence="1" id="KW-0325">Glycoprotein</keyword>
<dbReference type="Gene3D" id="2.60.40.10">
    <property type="entry name" value="Immunoglobulins"/>
    <property type="match status" value="1"/>
</dbReference>
<evidence type="ECO:0000259" key="4">
    <source>
        <dbReference type="PROSITE" id="PS50835"/>
    </source>
</evidence>
<dbReference type="SUPFAM" id="SSF54452">
    <property type="entry name" value="MHC antigen-recognition domain"/>
    <property type="match status" value="1"/>
</dbReference>
<dbReference type="FunFam" id="3.30.500.10:FF:000001">
    <property type="entry name" value="H-2 class I histocompatibility antigen, alpha chain"/>
    <property type="match status" value="1"/>
</dbReference>
<evidence type="ECO:0000256" key="2">
    <source>
        <dbReference type="RuleBase" id="RU004439"/>
    </source>
</evidence>
<dbReference type="SUPFAM" id="SSF48726">
    <property type="entry name" value="Immunoglobulin"/>
    <property type="match status" value="1"/>
</dbReference>
<comment type="similarity">
    <text evidence="2">Belongs to the MHC class I family.</text>
</comment>
<dbReference type="PROSITE" id="PS50835">
    <property type="entry name" value="IG_LIKE"/>
    <property type="match status" value="1"/>
</dbReference>
<evidence type="ECO:0000313" key="6">
    <source>
        <dbReference type="Proteomes" id="UP000261380"/>
    </source>
</evidence>
<dbReference type="PANTHER" id="PTHR16675:SF237">
    <property type="entry name" value="MHC CLASS I ANTIGEN TRANSCRIPT VARIANT 1-RELATED"/>
    <property type="match status" value="1"/>
</dbReference>
<reference evidence="5" key="1">
    <citation type="submission" date="2025-08" db="UniProtKB">
        <authorList>
            <consortium name="Ensembl"/>
        </authorList>
    </citation>
    <scope>IDENTIFICATION</scope>
</reference>
<keyword evidence="3" id="KW-0812">Transmembrane</keyword>
<dbReference type="GO" id="GO:0006955">
    <property type="term" value="P:immune response"/>
    <property type="evidence" value="ECO:0007669"/>
    <property type="project" value="TreeGrafter"/>
</dbReference>
<dbReference type="InterPro" id="IPR007110">
    <property type="entry name" value="Ig-like_dom"/>
</dbReference>
<dbReference type="InterPro" id="IPR001039">
    <property type="entry name" value="MHC_I_a_a1/a2"/>
</dbReference>
<dbReference type="InterPro" id="IPR036179">
    <property type="entry name" value="Ig-like_dom_sf"/>
</dbReference>
<organism evidence="5 6">
    <name type="scientific">Xiphophorus couchianus</name>
    <name type="common">Monterrey platyfish</name>
    <dbReference type="NCBI Taxonomy" id="32473"/>
    <lineage>
        <taxon>Eukaryota</taxon>
        <taxon>Metazoa</taxon>
        <taxon>Chordata</taxon>
        <taxon>Craniata</taxon>
        <taxon>Vertebrata</taxon>
        <taxon>Euteleostomi</taxon>
        <taxon>Actinopterygii</taxon>
        <taxon>Neopterygii</taxon>
        <taxon>Teleostei</taxon>
        <taxon>Neoteleostei</taxon>
        <taxon>Acanthomorphata</taxon>
        <taxon>Ovalentaria</taxon>
        <taxon>Atherinomorphae</taxon>
        <taxon>Cyprinodontiformes</taxon>
        <taxon>Poeciliidae</taxon>
        <taxon>Poeciliinae</taxon>
        <taxon>Xiphophorus</taxon>
    </lineage>
</organism>